<organism evidence="2 3">
    <name type="scientific">Mesonia ostreae</name>
    <dbReference type="NCBI Taxonomy" id="861110"/>
    <lineage>
        <taxon>Bacteria</taxon>
        <taxon>Pseudomonadati</taxon>
        <taxon>Bacteroidota</taxon>
        <taxon>Flavobacteriia</taxon>
        <taxon>Flavobacteriales</taxon>
        <taxon>Flavobacteriaceae</taxon>
        <taxon>Mesonia</taxon>
    </lineage>
</organism>
<dbReference type="InterPro" id="IPR052189">
    <property type="entry name" value="L-asp_N-monooxygenase_NS-form"/>
</dbReference>
<evidence type="ECO:0000259" key="1">
    <source>
        <dbReference type="Pfam" id="PF13454"/>
    </source>
</evidence>
<accession>A0ABU2KK14</accession>
<dbReference type="InterPro" id="IPR038732">
    <property type="entry name" value="HpyO/CreE_NAD-binding"/>
</dbReference>
<evidence type="ECO:0000313" key="2">
    <source>
        <dbReference type="EMBL" id="MDT0295048.1"/>
    </source>
</evidence>
<keyword evidence="3" id="KW-1185">Reference proteome</keyword>
<sequence length="578" mass="66483">MEATFHIGIVGLGSKGLFGFERLLANLKSIKFASIEIHLFNATNLFATGWIYDPKQPDYLKMNYPNIYISLEPPKEPPALIKILSFSQWQANKYKTSAEEVDYAIASRKEVGAYFHHYFTKLCASSPKNIKIHKHLAKVLSIQNIDEKYSVQTDRKNWKSPCFSSLLITTGHSPSISSKLQKPYPKQDNIPFIYPVNEKLNFILPNASIACKGMGLTAIDAILALTEGRGGEFDSKNKQEWKYEKSGKEPLKIYPFSISGIPIVPRNPHPSGPQKSYLFKRYINSFDSQLKVFDFEKELLPVIKQDMVGEYYFQVFKNYGKNLYLDQPFEEVKEEIHEFHNLYPLEKEFKATDLLYPKFNPKKLNSELLEYWKMWLEELERKDSPLVAAAGTWKNLSGDFNTLYSNNRLTANSKAKFTKTYFSLFNRVSYGPPIQNIKKMLALADRDILEFTLAKNPNVEEVNGKNYLTLNHNRVSFDVLLDARIPRGYDKNSEVLFTEKKSETIFRFHTSMLNFNFADTLMIDKNGNPLDEKGIPNLNICLYGTPTEGVLFDNDTLSRKRNDTASLWAQKVSELIKK</sequence>
<proteinExistence type="predicted"/>
<feature type="domain" description="FAD-dependent urate hydroxylase HpyO/Asp monooxygenase CreE-like FAD/NAD(P)-binding" evidence="1">
    <location>
        <begin position="9"/>
        <end position="172"/>
    </location>
</feature>
<dbReference type="Pfam" id="PF13454">
    <property type="entry name" value="NAD_binding_9"/>
    <property type="match status" value="1"/>
</dbReference>
<dbReference type="PANTHER" id="PTHR40254">
    <property type="entry name" value="BLR0577 PROTEIN"/>
    <property type="match status" value="1"/>
</dbReference>
<evidence type="ECO:0000313" key="3">
    <source>
        <dbReference type="Proteomes" id="UP001182991"/>
    </source>
</evidence>
<dbReference type="EMBL" id="JAVRBG010000009">
    <property type="protein sequence ID" value="MDT0295048.1"/>
    <property type="molecule type" value="Genomic_DNA"/>
</dbReference>
<name>A0ABU2KK14_9FLAO</name>
<comment type="caution">
    <text evidence="2">The sequence shown here is derived from an EMBL/GenBank/DDBJ whole genome shotgun (WGS) entry which is preliminary data.</text>
</comment>
<reference evidence="3" key="1">
    <citation type="submission" date="2023-07" db="EMBL/GenBank/DDBJ databases">
        <title>Isolating and identifying novel microbial strains from the Mariana Trench.</title>
        <authorList>
            <person name="Fu H."/>
        </authorList>
    </citation>
    <scope>NUCLEOTIDE SEQUENCE [LARGE SCALE GENOMIC DNA]</scope>
    <source>
        <strain evidence="3">T-y2</strain>
    </source>
</reference>
<dbReference type="Proteomes" id="UP001182991">
    <property type="component" value="Unassembled WGS sequence"/>
</dbReference>
<gene>
    <name evidence="2" type="ORF">RLT85_10410</name>
</gene>
<dbReference type="PANTHER" id="PTHR40254:SF1">
    <property type="entry name" value="BLR0577 PROTEIN"/>
    <property type="match status" value="1"/>
</dbReference>
<dbReference type="RefSeq" id="WP_311401975.1">
    <property type="nucleotide sequence ID" value="NZ_JAVRBG010000009.1"/>
</dbReference>
<protein>
    <submittedName>
        <fullName evidence="2">FAD/NAD(P)-binding protein</fullName>
    </submittedName>
</protein>